<keyword evidence="3" id="KW-0804">Transcription</keyword>
<dbReference type="SUPFAM" id="SSF54909">
    <property type="entry name" value="Dimeric alpha+beta barrel"/>
    <property type="match status" value="1"/>
</dbReference>
<dbReference type="CDD" id="cd00090">
    <property type="entry name" value="HTH_ARSR"/>
    <property type="match status" value="1"/>
</dbReference>
<evidence type="ECO:0000313" key="5">
    <source>
        <dbReference type="EMBL" id="SNR34764.1"/>
    </source>
</evidence>
<keyword evidence="1" id="KW-0805">Transcription regulation</keyword>
<dbReference type="RefSeq" id="WP_089383848.1">
    <property type="nucleotide sequence ID" value="NZ_FZNQ01000003.1"/>
</dbReference>
<dbReference type="Pfam" id="PF13412">
    <property type="entry name" value="HTH_24"/>
    <property type="match status" value="1"/>
</dbReference>
<dbReference type="GO" id="GO:0043565">
    <property type="term" value="F:sequence-specific DNA binding"/>
    <property type="evidence" value="ECO:0007669"/>
    <property type="project" value="InterPro"/>
</dbReference>
<dbReference type="InterPro" id="IPR000485">
    <property type="entry name" value="AsnC-type_HTH_dom"/>
</dbReference>
<accession>A0A238VKR3</accession>
<evidence type="ECO:0000259" key="4">
    <source>
        <dbReference type="PROSITE" id="PS50956"/>
    </source>
</evidence>
<dbReference type="OrthoDB" id="183514at2157"/>
<protein>
    <submittedName>
        <fullName evidence="5">DNA-binding transcriptional regulator, Lrp family</fullName>
    </submittedName>
</protein>
<keyword evidence="6" id="KW-1185">Reference proteome</keyword>
<dbReference type="InterPro" id="IPR036388">
    <property type="entry name" value="WH-like_DNA-bd_sf"/>
</dbReference>
<dbReference type="Proteomes" id="UP000198397">
    <property type="component" value="Unassembled WGS sequence"/>
</dbReference>
<dbReference type="PRINTS" id="PR00033">
    <property type="entry name" value="HTHASNC"/>
</dbReference>
<dbReference type="InterPro" id="IPR011991">
    <property type="entry name" value="ArsR-like_HTH"/>
</dbReference>
<dbReference type="PANTHER" id="PTHR30154">
    <property type="entry name" value="LEUCINE-RESPONSIVE REGULATORY PROTEIN"/>
    <property type="match status" value="1"/>
</dbReference>
<dbReference type="AlphaFoldDB" id="A0A238VKR3"/>
<dbReference type="GO" id="GO:0005829">
    <property type="term" value="C:cytosol"/>
    <property type="evidence" value="ECO:0007669"/>
    <property type="project" value="TreeGrafter"/>
</dbReference>
<dbReference type="Gene3D" id="3.30.70.920">
    <property type="match status" value="1"/>
</dbReference>
<dbReference type="InterPro" id="IPR019887">
    <property type="entry name" value="Tscrpt_reg_AsnC/Lrp_C"/>
</dbReference>
<proteinExistence type="predicted"/>
<feature type="domain" description="HTH asnC-type" evidence="4">
    <location>
        <begin position="10"/>
        <end position="71"/>
    </location>
</feature>
<name>A0A238VKR3_HALVU</name>
<organism evidence="5 6">
    <name type="scientific">Halorubrum vacuolatum</name>
    <name type="common">Natronobacterium vacuolatum</name>
    <dbReference type="NCBI Taxonomy" id="63740"/>
    <lineage>
        <taxon>Archaea</taxon>
        <taxon>Methanobacteriati</taxon>
        <taxon>Methanobacteriota</taxon>
        <taxon>Stenosarchaea group</taxon>
        <taxon>Halobacteria</taxon>
        <taxon>Halobacteriales</taxon>
        <taxon>Haloferacaceae</taxon>
        <taxon>Halorubrum</taxon>
    </lineage>
</organism>
<evidence type="ECO:0000256" key="2">
    <source>
        <dbReference type="ARBA" id="ARBA00023125"/>
    </source>
</evidence>
<dbReference type="SUPFAM" id="SSF46785">
    <property type="entry name" value="Winged helix' DNA-binding domain"/>
    <property type="match status" value="1"/>
</dbReference>
<dbReference type="PROSITE" id="PS50956">
    <property type="entry name" value="HTH_ASNC_2"/>
    <property type="match status" value="1"/>
</dbReference>
<dbReference type="SMART" id="SM00344">
    <property type="entry name" value="HTH_ASNC"/>
    <property type="match status" value="1"/>
</dbReference>
<dbReference type="PANTHER" id="PTHR30154:SF34">
    <property type="entry name" value="TRANSCRIPTIONAL REGULATOR AZLB"/>
    <property type="match status" value="1"/>
</dbReference>
<evidence type="ECO:0000256" key="1">
    <source>
        <dbReference type="ARBA" id="ARBA00023015"/>
    </source>
</evidence>
<dbReference type="Gene3D" id="1.10.10.10">
    <property type="entry name" value="Winged helix-like DNA-binding domain superfamily/Winged helix DNA-binding domain"/>
    <property type="match status" value="1"/>
</dbReference>
<evidence type="ECO:0000313" key="6">
    <source>
        <dbReference type="Proteomes" id="UP000198397"/>
    </source>
</evidence>
<reference evidence="5 6" key="1">
    <citation type="submission" date="2017-06" db="EMBL/GenBank/DDBJ databases">
        <authorList>
            <person name="Kim H.J."/>
            <person name="Triplett B.A."/>
        </authorList>
    </citation>
    <scope>NUCLEOTIDE SEQUENCE [LARGE SCALE GENOMIC DNA]</scope>
    <source>
        <strain evidence="5 6">DSM 8800</strain>
    </source>
</reference>
<sequence length="170" mass="19028">MESDSTERRFDEIDLQILERLESDHDLNLSDLSEEIGLSKSAIHYRLNNLKEDGVITAISADLDPQRFGLEMLVITEVYVTHESGYAADTGEAIAATTGVQDVYYTMGDVDFIVIFRAQNRDQINDVIAKLIAIDGVNETSSTFVMDEIKSDGRVLANMSDEMRENVRSD</sequence>
<dbReference type="GO" id="GO:0043200">
    <property type="term" value="P:response to amino acid"/>
    <property type="evidence" value="ECO:0007669"/>
    <property type="project" value="TreeGrafter"/>
</dbReference>
<gene>
    <name evidence="5" type="ORF">SAMN06264855_10340</name>
</gene>
<dbReference type="EMBL" id="FZNQ01000003">
    <property type="protein sequence ID" value="SNR34764.1"/>
    <property type="molecule type" value="Genomic_DNA"/>
</dbReference>
<dbReference type="InterPro" id="IPR019888">
    <property type="entry name" value="Tscrpt_reg_AsnC-like"/>
</dbReference>
<dbReference type="InterPro" id="IPR036390">
    <property type="entry name" value="WH_DNA-bd_sf"/>
</dbReference>
<evidence type="ECO:0000256" key="3">
    <source>
        <dbReference type="ARBA" id="ARBA00023163"/>
    </source>
</evidence>
<keyword evidence="2 5" id="KW-0238">DNA-binding</keyword>
<dbReference type="Pfam" id="PF01037">
    <property type="entry name" value="AsnC_trans_reg"/>
    <property type="match status" value="1"/>
</dbReference>
<dbReference type="InterPro" id="IPR011008">
    <property type="entry name" value="Dimeric_a/b-barrel"/>
</dbReference>